<name>A0A1I7MW41_9HYPH</name>
<dbReference type="Proteomes" id="UP000199423">
    <property type="component" value="Unassembled WGS sequence"/>
</dbReference>
<gene>
    <name evidence="3" type="ORF">SAMN04488557_0532</name>
</gene>
<dbReference type="RefSeq" id="WP_092863831.1">
    <property type="nucleotide sequence ID" value="NZ_FPCH01000001.1"/>
</dbReference>
<evidence type="ECO:0000313" key="4">
    <source>
        <dbReference type="Proteomes" id="UP000199423"/>
    </source>
</evidence>
<accession>A0A1I7MW41</accession>
<reference evidence="4" key="1">
    <citation type="submission" date="2016-10" db="EMBL/GenBank/DDBJ databases">
        <authorList>
            <person name="Varghese N."/>
            <person name="Submissions S."/>
        </authorList>
    </citation>
    <scope>NUCLEOTIDE SEQUENCE [LARGE SCALE GENOMIC DNA]</scope>
    <source>
        <strain evidence="4">DSM 1565</strain>
    </source>
</reference>
<evidence type="ECO:0000256" key="1">
    <source>
        <dbReference type="SAM" id="MobiDB-lite"/>
    </source>
</evidence>
<feature type="compositionally biased region" description="Polar residues" evidence="1">
    <location>
        <begin position="169"/>
        <end position="178"/>
    </location>
</feature>
<dbReference type="AlphaFoldDB" id="A0A1I7MW41"/>
<feature type="compositionally biased region" description="Basic and acidic residues" evidence="1">
    <location>
        <begin position="105"/>
        <end position="115"/>
    </location>
</feature>
<feature type="signal peptide" evidence="2">
    <location>
        <begin position="1"/>
        <end position="21"/>
    </location>
</feature>
<dbReference type="Pfam" id="PF10986">
    <property type="entry name" value="ZrgA"/>
    <property type="match status" value="1"/>
</dbReference>
<sequence length="191" mass="20440">MSKVLSGLASMAMLIAVPAFADQADHRQLGPHVHGQGTLDIAIEGNKIEMELVSPGMDIVGFEHIASTDEQKAAVEKAKAKLADVLAVFKLPAAANCKAETANVENRKETHKPGEKDDDDDDKPGAPQHSEFHATYTITCEAPERVTGLETVYFSNFAGAQLLNVNVTSPKGQTQAQMTRDKPTLDLTGAM</sequence>
<evidence type="ECO:0008006" key="5">
    <source>
        <dbReference type="Google" id="ProtNLM"/>
    </source>
</evidence>
<feature type="region of interest" description="Disordered" evidence="1">
    <location>
        <begin position="101"/>
        <end position="136"/>
    </location>
</feature>
<dbReference type="OrthoDB" id="7346546at2"/>
<keyword evidence="2" id="KW-0732">Signal</keyword>
<proteinExistence type="predicted"/>
<evidence type="ECO:0000313" key="3">
    <source>
        <dbReference type="EMBL" id="SFV26610.1"/>
    </source>
</evidence>
<dbReference type="STRING" id="51670.SAMN04488557_0532"/>
<keyword evidence="4" id="KW-1185">Reference proteome</keyword>
<feature type="chain" id="PRO_5011613737" description="DUF2796 domain-containing protein" evidence="2">
    <location>
        <begin position="22"/>
        <end position="191"/>
    </location>
</feature>
<organism evidence="3 4">
    <name type="scientific">Hyphomicrobium facile</name>
    <dbReference type="NCBI Taxonomy" id="51670"/>
    <lineage>
        <taxon>Bacteria</taxon>
        <taxon>Pseudomonadati</taxon>
        <taxon>Pseudomonadota</taxon>
        <taxon>Alphaproteobacteria</taxon>
        <taxon>Hyphomicrobiales</taxon>
        <taxon>Hyphomicrobiaceae</taxon>
        <taxon>Hyphomicrobium</taxon>
    </lineage>
</organism>
<dbReference type="EMBL" id="FPCH01000001">
    <property type="protein sequence ID" value="SFV26610.1"/>
    <property type="molecule type" value="Genomic_DNA"/>
</dbReference>
<dbReference type="InterPro" id="IPR021253">
    <property type="entry name" value="ZrgA-like"/>
</dbReference>
<evidence type="ECO:0000256" key="2">
    <source>
        <dbReference type="SAM" id="SignalP"/>
    </source>
</evidence>
<protein>
    <recommendedName>
        <fullName evidence="5">DUF2796 domain-containing protein</fullName>
    </recommendedName>
</protein>
<feature type="region of interest" description="Disordered" evidence="1">
    <location>
        <begin position="169"/>
        <end position="191"/>
    </location>
</feature>